<dbReference type="RefSeq" id="WP_167979006.1">
    <property type="nucleotide sequence ID" value="NZ_VSRL01000244.1"/>
</dbReference>
<dbReference type="SUPFAM" id="SSF52218">
    <property type="entry name" value="Flavoproteins"/>
    <property type="match status" value="1"/>
</dbReference>
<dbReference type="Gene3D" id="3.40.50.360">
    <property type="match status" value="1"/>
</dbReference>
<sequence length="115" mass="13208">MRAVVLNCTLKKSPDRSNTDLLAQVVVDELAKKHVEVTTFRLADHTIPPGITTDLGDGDEWPRIHEQLVNYSALKTELDYSRPSGALFAFLVRHWLWRAGRIYRQLLMQPLVRAR</sequence>
<comment type="caution">
    <text evidence="2">The sequence shown here is derived from an EMBL/GenBank/DDBJ whole genome shotgun (WGS) entry which is preliminary data.</text>
</comment>
<dbReference type="EMBL" id="VSRL01000244">
    <property type="protein sequence ID" value="NKE62374.1"/>
    <property type="molecule type" value="Genomic_DNA"/>
</dbReference>
<protein>
    <submittedName>
        <fullName evidence="2">NAD(P)H-dependent oxidoreductase</fullName>
    </submittedName>
</protein>
<evidence type="ECO:0000259" key="1">
    <source>
        <dbReference type="Pfam" id="PF03358"/>
    </source>
</evidence>
<name>A0ABX1FU68_9PSEU</name>
<keyword evidence="3" id="KW-1185">Reference proteome</keyword>
<dbReference type="InterPro" id="IPR029039">
    <property type="entry name" value="Flavoprotein-like_sf"/>
</dbReference>
<evidence type="ECO:0000313" key="3">
    <source>
        <dbReference type="Proteomes" id="UP001515943"/>
    </source>
</evidence>
<accession>A0ABX1FU68</accession>
<organism evidence="2 3">
    <name type="scientific">Lentzea indica</name>
    <dbReference type="NCBI Taxonomy" id="2604800"/>
    <lineage>
        <taxon>Bacteria</taxon>
        <taxon>Bacillati</taxon>
        <taxon>Actinomycetota</taxon>
        <taxon>Actinomycetes</taxon>
        <taxon>Pseudonocardiales</taxon>
        <taxon>Pseudonocardiaceae</taxon>
        <taxon>Lentzea</taxon>
    </lineage>
</organism>
<dbReference type="InterPro" id="IPR005025">
    <property type="entry name" value="FMN_Rdtase-like_dom"/>
</dbReference>
<dbReference type="Proteomes" id="UP001515943">
    <property type="component" value="Unassembled WGS sequence"/>
</dbReference>
<evidence type="ECO:0000313" key="2">
    <source>
        <dbReference type="EMBL" id="NKE62374.1"/>
    </source>
</evidence>
<gene>
    <name evidence="2" type="ORF">FXN61_38825</name>
</gene>
<feature type="domain" description="NADPH-dependent FMN reductase-like" evidence="1">
    <location>
        <begin position="1"/>
        <end position="71"/>
    </location>
</feature>
<reference evidence="2 3" key="1">
    <citation type="submission" date="2019-08" db="EMBL/GenBank/DDBJ databases">
        <title>Lentzea from Indian Himalayas.</title>
        <authorList>
            <person name="Mandal S."/>
            <person name="Mallick Gupta A."/>
            <person name="Maiti P.K."/>
            <person name="Sarkar J."/>
            <person name="Mandal S."/>
        </authorList>
    </citation>
    <scope>NUCLEOTIDE SEQUENCE [LARGE SCALE GENOMIC DNA]</scope>
    <source>
        <strain evidence="2 3">PSKA42</strain>
    </source>
</reference>
<dbReference type="Pfam" id="PF03358">
    <property type="entry name" value="FMN_red"/>
    <property type="match status" value="1"/>
</dbReference>
<proteinExistence type="predicted"/>